<accession>A0A251SMH4</accession>
<dbReference type="PANTHER" id="PTHR48153:SF4">
    <property type="entry name" value="UBIQUITIN CARBOXYL-TERMINAL HYDROLASE MUG105"/>
    <property type="match status" value="1"/>
</dbReference>
<keyword evidence="1" id="KW-0378">Hydrolase</keyword>
<gene>
    <name evidence="4" type="ORF">HannXRQ_Chr14g0463001</name>
    <name evidence="3" type="ORF">HanXRQr2_Chr14g0670881</name>
</gene>
<evidence type="ECO:0000256" key="1">
    <source>
        <dbReference type="ARBA" id="ARBA00022801"/>
    </source>
</evidence>
<dbReference type="OMA" id="KRHLQYN"/>
<dbReference type="EMBL" id="MNCJ02000329">
    <property type="protein sequence ID" value="KAF5771464.1"/>
    <property type="molecule type" value="Genomic_DNA"/>
</dbReference>
<reference evidence="3 5" key="1">
    <citation type="journal article" date="2017" name="Nature">
        <title>The sunflower genome provides insights into oil metabolism, flowering and Asterid evolution.</title>
        <authorList>
            <person name="Badouin H."/>
            <person name="Gouzy J."/>
            <person name="Grassa C.J."/>
            <person name="Murat F."/>
            <person name="Staton S.E."/>
            <person name="Cottret L."/>
            <person name="Lelandais-Briere C."/>
            <person name="Owens G.L."/>
            <person name="Carrere S."/>
            <person name="Mayjonade B."/>
            <person name="Legrand L."/>
            <person name="Gill N."/>
            <person name="Kane N.C."/>
            <person name="Bowers J.E."/>
            <person name="Hubner S."/>
            <person name="Bellec A."/>
            <person name="Berard A."/>
            <person name="Berges H."/>
            <person name="Blanchet N."/>
            <person name="Boniface M.C."/>
            <person name="Brunel D."/>
            <person name="Catrice O."/>
            <person name="Chaidir N."/>
            <person name="Claudel C."/>
            <person name="Donnadieu C."/>
            <person name="Faraut T."/>
            <person name="Fievet G."/>
            <person name="Helmstetter N."/>
            <person name="King M."/>
            <person name="Knapp S.J."/>
            <person name="Lai Z."/>
            <person name="Le Paslier M.C."/>
            <person name="Lippi Y."/>
            <person name="Lorenzon L."/>
            <person name="Mandel J.R."/>
            <person name="Marage G."/>
            <person name="Marchand G."/>
            <person name="Marquand E."/>
            <person name="Bret-Mestries E."/>
            <person name="Morien E."/>
            <person name="Nambeesan S."/>
            <person name="Nguyen T."/>
            <person name="Pegot-Espagnet P."/>
            <person name="Pouilly N."/>
            <person name="Raftis F."/>
            <person name="Sallet E."/>
            <person name="Schiex T."/>
            <person name="Thomas J."/>
            <person name="Vandecasteele C."/>
            <person name="Vares D."/>
            <person name="Vear F."/>
            <person name="Vautrin S."/>
            <person name="Crespi M."/>
            <person name="Mangin B."/>
            <person name="Burke J.M."/>
            <person name="Salse J."/>
            <person name="Munos S."/>
            <person name="Vincourt P."/>
            <person name="Rieseberg L.H."/>
            <person name="Langlade N.B."/>
        </authorList>
    </citation>
    <scope>NUCLEOTIDE SEQUENCE [LARGE SCALE GENOMIC DNA]</scope>
    <source>
        <strain evidence="5">cv. SF193</strain>
        <tissue evidence="3">Leaves</tissue>
    </source>
</reference>
<dbReference type="AlphaFoldDB" id="A0A251SMH4"/>
<feature type="domain" description="UFSP1/2/DUB catalytic" evidence="2">
    <location>
        <begin position="95"/>
        <end position="350"/>
    </location>
</feature>
<dbReference type="Gene3D" id="3.90.70.130">
    <property type="match status" value="1"/>
</dbReference>
<evidence type="ECO:0000313" key="3">
    <source>
        <dbReference type="EMBL" id="KAF5771464.1"/>
    </source>
</evidence>
<dbReference type="Gramene" id="mRNA:HanXRQr2_Chr14g0670881">
    <property type="protein sequence ID" value="mRNA:HanXRQr2_Chr14g0670881"/>
    <property type="gene ID" value="HanXRQr2_Chr14g0670881"/>
</dbReference>
<dbReference type="GO" id="GO:0019783">
    <property type="term" value="F:ubiquitin-like protein peptidase activity"/>
    <property type="evidence" value="ECO:0007669"/>
    <property type="project" value="UniProtKB-ARBA"/>
</dbReference>
<dbReference type="InterPro" id="IPR012462">
    <property type="entry name" value="UFSP1/2_DUB_cat"/>
</dbReference>
<evidence type="ECO:0000259" key="2">
    <source>
        <dbReference type="Pfam" id="PF07910"/>
    </source>
</evidence>
<evidence type="ECO:0000313" key="4">
    <source>
        <dbReference type="EMBL" id="OTG00028.1"/>
    </source>
</evidence>
<protein>
    <submittedName>
        <fullName evidence="3">Peptidase C78, ubiquitin modifier-specific peptidase 1/ 2</fullName>
    </submittedName>
    <submittedName>
        <fullName evidence="4">Putative peptidase C78, ubiquitin fold modifier-specific peptidase 1/ 2</fullName>
    </submittedName>
</protein>
<proteinExistence type="predicted"/>
<dbReference type="STRING" id="4232.A0A251SMH4"/>
<name>A0A251SMH4_HELAN</name>
<organism evidence="4 5">
    <name type="scientific">Helianthus annuus</name>
    <name type="common">Common sunflower</name>
    <dbReference type="NCBI Taxonomy" id="4232"/>
    <lineage>
        <taxon>Eukaryota</taxon>
        <taxon>Viridiplantae</taxon>
        <taxon>Streptophyta</taxon>
        <taxon>Embryophyta</taxon>
        <taxon>Tracheophyta</taxon>
        <taxon>Spermatophyta</taxon>
        <taxon>Magnoliopsida</taxon>
        <taxon>eudicotyledons</taxon>
        <taxon>Gunneridae</taxon>
        <taxon>Pentapetalae</taxon>
        <taxon>asterids</taxon>
        <taxon>campanulids</taxon>
        <taxon>Asterales</taxon>
        <taxon>Asteraceae</taxon>
        <taxon>Asteroideae</taxon>
        <taxon>Heliantheae alliance</taxon>
        <taxon>Heliantheae</taxon>
        <taxon>Helianthus</taxon>
    </lineage>
</organism>
<dbReference type="Proteomes" id="UP000215914">
    <property type="component" value="Chromosome 14"/>
</dbReference>
<dbReference type="Pfam" id="PF07910">
    <property type="entry name" value="Peptidase_C78"/>
    <property type="match status" value="1"/>
</dbReference>
<dbReference type="FunCoup" id="A0A251SMH4">
    <property type="interactions" value="249"/>
</dbReference>
<keyword evidence="5" id="KW-1185">Reference proteome</keyword>
<sequence>MWSSCPFCTLQVLSTELQRHANNHFEDEDQDVRLANHNISVDNPMQAAASVSSEENIRRLQVRDANLKREVKHGFMTLLKNCLESESGNSINILSGYTDHFQSLKFEDVGWGCGWRNIQMLASHLLVQRQEAREVLFGGVGFVPDIPSLQRWLEIAWGKGFDAAGSNDFDQKIYGKRTWIGTTECAALFRSFGLRACIADFCFSNPPDDVVKPPQVIGPMDKYLNRSDASDPGSSSNAKCCPESVNGQQLLANWVWSYFSDNSRLSRSGCNQVVVTEKAPLYFQHDGHSRTIVGIQLKNLPNGMQQSNLLILDPAHKTQVLESCLSKKVGWQRFIKRGVHTLKKTEYQLCYVDPGIAAGPELEKLKTLDSSRFEFEHLAMLLWCVISVSDPHMIYYFFHTGIFGTGTVTNSQVITSV</sequence>
<dbReference type="InParanoid" id="A0A251SMH4"/>
<dbReference type="EMBL" id="CM007903">
    <property type="protein sequence ID" value="OTG00028.1"/>
    <property type="molecule type" value="Genomic_DNA"/>
</dbReference>
<evidence type="ECO:0000313" key="5">
    <source>
        <dbReference type="Proteomes" id="UP000215914"/>
    </source>
</evidence>
<reference evidence="3" key="3">
    <citation type="submission" date="2020-06" db="EMBL/GenBank/DDBJ databases">
        <title>Helianthus annuus Genome sequencing and assembly Release 2.</title>
        <authorList>
            <person name="Gouzy J."/>
            <person name="Langlade N."/>
            <person name="Munos S."/>
        </authorList>
    </citation>
    <scope>NUCLEOTIDE SEQUENCE</scope>
    <source>
        <tissue evidence="3">Leaves</tissue>
    </source>
</reference>
<dbReference type="PANTHER" id="PTHR48153">
    <property type="entry name" value="UFM1-SPECIFIC PROTEASE 2"/>
    <property type="match status" value="1"/>
</dbReference>
<reference evidence="4" key="2">
    <citation type="submission" date="2017-02" db="EMBL/GenBank/DDBJ databases">
        <title>Sunflower complete genome.</title>
        <authorList>
            <person name="Langlade N."/>
            <person name="Munos S."/>
        </authorList>
    </citation>
    <scope>NUCLEOTIDE SEQUENCE [LARGE SCALE GENOMIC DNA]</scope>
    <source>
        <tissue evidence="4">Leaves</tissue>
    </source>
</reference>